<evidence type="ECO:0000259" key="8">
    <source>
        <dbReference type="Pfam" id="PF00884"/>
    </source>
</evidence>
<comment type="caution">
    <text evidence="9">The sequence shown here is derived from an EMBL/GenBank/DDBJ whole genome shotgun (WGS) entry which is preliminary data.</text>
</comment>
<feature type="transmembrane region" description="Helical" evidence="7">
    <location>
        <begin position="305"/>
        <end position="330"/>
    </location>
</feature>
<dbReference type="Proteomes" id="UP000504756">
    <property type="component" value="Unassembled WGS sequence"/>
</dbReference>
<evidence type="ECO:0000313" key="10">
    <source>
        <dbReference type="Proteomes" id="UP000504756"/>
    </source>
</evidence>
<evidence type="ECO:0000256" key="5">
    <source>
        <dbReference type="ARBA" id="ARBA00022989"/>
    </source>
</evidence>
<feature type="transmembrane region" description="Helical" evidence="7">
    <location>
        <begin position="274"/>
        <end position="293"/>
    </location>
</feature>
<dbReference type="AlphaFoldDB" id="A0A6L2ZTR8"/>
<protein>
    <recommendedName>
        <fullName evidence="8">Sulfatase N-terminal domain-containing protein</fullName>
    </recommendedName>
</protein>
<dbReference type="PANTHER" id="PTHR47371">
    <property type="entry name" value="LIPOTEICHOIC ACID SYNTHASE"/>
    <property type="match status" value="1"/>
</dbReference>
<keyword evidence="6 7" id="KW-0472">Membrane</keyword>
<evidence type="ECO:0000256" key="2">
    <source>
        <dbReference type="ARBA" id="ARBA00004936"/>
    </source>
</evidence>
<feature type="transmembrane region" description="Helical" evidence="7">
    <location>
        <begin position="154"/>
        <end position="171"/>
    </location>
</feature>
<evidence type="ECO:0000256" key="4">
    <source>
        <dbReference type="ARBA" id="ARBA00022692"/>
    </source>
</evidence>
<dbReference type="GO" id="GO:0005886">
    <property type="term" value="C:plasma membrane"/>
    <property type="evidence" value="ECO:0007669"/>
    <property type="project" value="UniProtKB-SubCell"/>
</dbReference>
<dbReference type="EMBL" id="BLXU01000002">
    <property type="protein sequence ID" value="GFO51121.1"/>
    <property type="molecule type" value="Genomic_DNA"/>
</dbReference>
<dbReference type="PANTHER" id="PTHR47371:SF3">
    <property type="entry name" value="PHOSPHOGLYCEROL TRANSFERASE I"/>
    <property type="match status" value="1"/>
</dbReference>
<dbReference type="InterPro" id="IPR000917">
    <property type="entry name" value="Sulfatase_N"/>
</dbReference>
<comment type="pathway">
    <text evidence="2">Cell wall biogenesis; lipoteichoic acid biosynthesis.</text>
</comment>
<evidence type="ECO:0000313" key="9">
    <source>
        <dbReference type="EMBL" id="GFO51121.1"/>
    </source>
</evidence>
<feature type="transmembrane region" description="Helical" evidence="7">
    <location>
        <begin position="243"/>
        <end position="262"/>
    </location>
</feature>
<dbReference type="Gene3D" id="3.40.720.10">
    <property type="entry name" value="Alkaline Phosphatase, subunit A"/>
    <property type="match status" value="1"/>
</dbReference>
<feature type="transmembrane region" description="Helical" evidence="7">
    <location>
        <begin position="29"/>
        <end position="46"/>
    </location>
</feature>
<dbReference type="Pfam" id="PF00884">
    <property type="entry name" value="Sulfatase"/>
    <property type="match status" value="1"/>
</dbReference>
<dbReference type="CDD" id="cd16015">
    <property type="entry name" value="LTA_synthase"/>
    <property type="match status" value="1"/>
</dbReference>
<evidence type="ECO:0000256" key="6">
    <source>
        <dbReference type="ARBA" id="ARBA00023136"/>
    </source>
</evidence>
<evidence type="ECO:0000256" key="1">
    <source>
        <dbReference type="ARBA" id="ARBA00004651"/>
    </source>
</evidence>
<dbReference type="InterPro" id="IPR017850">
    <property type="entry name" value="Alkaline_phosphatase_core_sf"/>
</dbReference>
<organism evidence="9 10">
    <name type="scientific">Lactococcus garvieae</name>
    <dbReference type="NCBI Taxonomy" id="1363"/>
    <lineage>
        <taxon>Bacteria</taxon>
        <taxon>Bacillati</taxon>
        <taxon>Bacillota</taxon>
        <taxon>Bacilli</taxon>
        <taxon>Lactobacillales</taxon>
        <taxon>Streptococcaceae</taxon>
        <taxon>Lactococcus</taxon>
    </lineage>
</organism>
<name>A0A6L2ZTR8_9LACT</name>
<evidence type="ECO:0000256" key="3">
    <source>
        <dbReference type="ARBA" id="ARBA00022475"/>
    </source>
</evidence>
<gene>
    <name evidence="9" type="ORF">ikelab_03960</name>
</gene>
<keyword evidence="5 7" id="KW-1133">Transmembrane helix</keyword>
<feature type="transmembrane region" description="Helical" evidence="7">
    <location>
        <begin position="378"/>
        <end position="404"/>
    </location>
</feature>
<dbReference type="InterPro" id="IPR050448">
    <property type="entry name" value="OpgB/LTA_synthase_biosynth"/>
</dbReference>
<keyword evidence="4 7" id="KW-0812">Transmembrane</keyword>
<feature type="transmembrane region" description="Helical" evidence="7">
    <location>
        <begin position="66"/>
        <end position="84"/>
    </location>
</feature>
<feature type="transmembrane region" description="Helical" evidence="7">
    <location>
        <begin position="337"/>
        <end position="358"/>
    </location>
</feature>
<accession>A0A6L2ZTR8</accession>
<dbReference type="SUPFAM" id="SSF53649">
    <property type="entry name" value="Alkaline phosphatase-like"/>
    <property type="match status" value="1"/>
</dbReference>
<evidence type="ECO:0000256" key="7">
    <source>
        <dbReference type="SAM" id="Phobius"/>
    </source>
</evidence>
<feature type="domain" description="Sulfatase N-terminal" evidence="8">
    <location>
        <begin position="526"/>
        <end position="813"/>
    </location>
</feature>
<sequence>MYIGGFEVISYAIMKLMQKYSNISKKERILQIIAIFSLFIGLSNVNFEHVLPEGVSYSTPVSFLLLAYRIVGFFSLFYLALIFVKNKDIWMMQVAGRSRGENKLLDWKRIVAIPCVLIAYYLFHLSMILVENINNAAFRTDYISLNLNLLVERYFPLACVLLLAIGLVTHIPDNKKLKKVSNITADIKVEHFYMALLTSVAFLDHMTRRLVWNTGFGPTNSAGNLRLVYAANNIVGRDDFLRLYGNFLFAFIVICVLSYFIVKGVQAFKANKVNCSMALTSSLLLALIFNYFIQASMRVEAAPMIYGYVVAGVSLFQILVLTLIFMAIYLLLNRYMIATAVIILVFGSFTVGNAIKFSERQEPIYVSELSWLMNLKSLLSFVDLKLVAVVATVLLVLVTLVILLSRKFFKGKIMSWKERGWTAIILIVLAFPLVQNFRNFTSPDKQINVPILTQYIKVSNGDILWKGSPNIARAKSLSYVWVKQIFGKAMEEPEGYSQAKIQEIVQKYSDEAEKINKNRSSHITDQTVIYLLSESLSNPNRVQGATLSENPLKNIDEIKASATGGLMYSNGFAGGTANMEAQALSGLPKVNFSSNISTINSDVFPSMPFIPSISNYFPEKIALHPENATNYNRNSIYNKLGFDHFYALSGTDKADLLTNQETLDGKVSDAQTYRDVLDKIDPSKSQFFSVLTMQNHMPYTSYSGSSTITASGDGYSEAQNQLLENYVRKISDTDKATKEFLTELEKIDKKITLIFYGDHLSNVFPSDYAGFKEDSLNAYKTDYFIWTNKGNTTDKQVDLSSATFTPALFEATGSKVSPYYALLSDVMWEVPAAYNSPLSSTVTLTEAQSKRMEDLKLVQYDLTSGKHYLKEDSPFFKLEK</sequence>
<feature type="transmembrane region" description="Helical" evidence="7">
    <location>
        <begin position="105"/>
        <end position="123"/>
    </location>
</feature>
<keyword evidence="3" id="KW-1003">Cell membrane</keyword>
<comment type="subcellular location">
    <subcellularLocation>
        <location evidence="1">Cell membrane</location>
        <topology evidence="1">Multi-pass membrane protein</topology>
    </subcellularLocation>
</comment>
<proteinExistence type="predicted"/>
<reference evidence="9 10" key="1">
    <citation type="submission" date="2020-06" db="EMBL/GenBank/DDBJ databases">
        <title>Draft genome sequence of Lactic acid bacteria from Okinawan-style tofu.</title>
        <authorList>
            <person name="Takara I."/>
            <person name="Ikematsu S."/>
        </authorList>
    </citation>
    <scope>NUCLEOTIDE SEQUENCE [LARGE SCALE GENOMIC DNA]</scope>
    <source>
        <strain evidence="10">lg38</strain>
    </source>
</reference>